<accession>A0AAJ0U2X7</accession>
<name>A0AAJ0U2X7_9GAMM</name>
<proteinExistence type="predicted"/>
<keyword evidence="2" id="KW-1185">Reference proteome</keyword>
<reference evidence="1" key="2">
    <citation type="journal article" date="2020" name="Microorganisms">
        <title>Osmotic Adaptation and Compatible Solute Biosynthesis of Phototrophic Bacteria as Revealed from Genome Analyses.</title>
        <authorList>
            <person name="Imhoff J.F."/>
            <person name="Rahn T."/>
            <person name="Kunzel S."/>
            <person name="Keller A."/>
            <person name="Neulinger S.C."/>
        </authorList>
    </citation>
    <scope>NUCLEOTIDE SEQUENCE</scope>
    <source>
        <strain evidence="1">DSM 11080</strain>
    </source>
</reference>
<reference evidence="1" key="1">
    <citation type="submission" date="2017-08" db="EMBL/GenBank/DDBJ databases">
        <authorList>
            <person name="Imhoff J.F."/>
            <person name="Rahn T."/>
            <person name="Kuenzel S."/>
            <person name="Neulinger S.C."/>
        </authorList>
    </citation>
    <scope>NUCLEOTIDE SEQUENCE</scope>
    <source>
        <strain evidence="1">DSM 11080</strain>
    </source>
</reference>
<evidence type="ECO:0000313" key="1">
    <source>
        <dbReference type="EMBL" id="MBK1704294.1"/>
    </source>
</evidence>
<evidence type="ECO:0000313" key="2">
    <source>
        <dbReference type="Proteomes" id="UP001296776"/>
    </source>
</evidence>
<organism evidence="1 2">
    <name type="scientific">Halochromatium glycolicum</name>
    <dbReference type="NCBI Taxonomy" id="85075"/>
    <lineage>
        <taxon>Bacteria</taxon>
        <taxon>Pseudomonadati</taxon>
        <taxon>Pseudomonadota</taxon>
        <taxon>Gammaproteobacteria</taxon>
        <taxon>Chromatiales</taxon>
        <taxon>Chromatiaceae</taxon>
        <taxon>Halochromatium</taxon>
    </lineage>
</organism>
<gene>
    <name evidence="1" type="ORF">CKO40_06965</name>
</gene>
<sequence length="176" mass="20015">MAISYVVPGIISPIRQRNSMSCWAAMFTMMYSWQHKTSVPVETAVATLGQHYLDVYRRNTGLSIADNRNLARAAGIIAEPLQNWSIEGWASLLRRHGLLWTSYAWQTSSRRGRHIIIFYGLQHDTRRGQLVLYIDPSDGARHQMPFSRAVAQHELGFTITPLSDALLGQFSQVIHY</sequence>
<protein>
    <submittedName>
        <fullName evidence="1">Uncharacterized protein</fullName>
    </submittedName>
</protein>
<dbReference type="InterPro" id="IPR022118">
    <property type="entry name" value="Peptidase_C70_AvrRpt2"/>
</dbReference>
<dbReference type="AlphaFoldDB" id="A0AAJ0U2X7"/>
<dbReference type="EMBL" id="NRSJ01000009">
    <property type="protein sequence ID" value="MBK1704294.1"/>
    <property type="molecule type" value="Genomic_DNA"/>
</dbReference>
<dbReference type="Proteomes" id="UP001296776">
    <property type="component" value="Unassembled WGS sequence"/>
</dbReference>
<comment type="caution">
    <text evidence="1">The sequence shown here is derived from an EMBL/GenBank/DDBJ whole genome shotgun (WGS) entry which is preliminary data.</text>
</comment>
<dbReference type="Pfam" id="PF12385">
    <property type="entry name" value="Peptidase_C70"/>
    <property type="match status" value="1"/>
</dbReference>